<name>A0A2H0V657_9BACT</name>
<dbReference type="Proteomes" id="UP000229901">
    <property type="component" value="Unassembled WGS sequence"/>
</dbReference>
<feature type="transmembrane region" description="Helical" evidence="1">
    <location>
        <begin position="25"/>
        <end position="47"/>
    </location>
</feature>
<evidence type="ECO:0000313" key="3">
    <source>
        <dbReference type="Proteomes" id="UP000229901"/>
    </source>
</evidence>
<evidence type="ECO:0000256" key="1">
    <source>
        <dbReference type="SAM" id="Phobius"/>
    </source>
</evidence>
<gene>
    <name evidence="2" type="ORF">COT97_00760</name>
</gene>
<evidence type="ECO:0000313" key="2">
    <source>
        <dbReference type="EMBL" id="PIR94555.1"/>
    </source>
</evidence>
<accession>A0A2H0V657</accession>
<protein>
    <recommendedName>
        <fullName evidence="4">DUF304 domain-containing protein</fullName>
    </recommendedName>
</protein>
<keyword evidence="1" id="KW-0472">Membrane</keyword>
<proteinExistence type="predicted"/>
<sequence length="257" mass="29407">MKVLLKKINWQDDEKIVLISKHSGYVVLPHVTISVLIILLDFFLMFYFITFGLGGLIIFLVVLGISIGYLFKIMHLWQSNLICLTNQRLIDVQQSKIGKPIIKFVALSKIKNISVDYKSWKQKIFKYGQLKLVIEKLSKPYVIYNHKQPEKILEAINAQIYKSNNPTEDLSDGEVDEAVVVETSQIQTDHNVLEFYSDETALDPPEEKEDTLAFTSKPLDPVENLLDQINSLPVEDQHFIIETLKAQLGNDDETQGN</sequence>
<keyword evidence="1" id="KW-0812">Transmembrane</keyword>
<evidence type="ECO:0008006" key="4">
    <source>
        <dbReference type="Google" id="ProtNLM"/>
    </source>
</evidence>
<dbReference type="EMBL" id="PFAP01000003">
    <property type="protein sequence ID" value="PIR94555.1"/>
    <property type="molecule type" value="Genomic_DNA"/>
</dbReference>
<reference evidence="3" key="1">
    <citation type="submission" date="2017-09" db="EMBL/GenBank/DDBJ databases">
        <title>Depth-based differentiation of microbial function through sediment-hosted aquifers and enrichment of novel symbionts in the deep terrestrial subsurface.</title>
        <authorList>
            <person name="Probst A.J."/>
            <person name="Ladd B."/>
            <person name="Jarett J.K."/>
            <person name="Geller-Mcgrath D.E."/>
            <person name="Sieber C.M.K."/>
            <person name="Emerson J.B."/>
            <person name="Anantharaman K."/>
            <person name="Thomas B.C."/>
            <person name="Malmstrom R."/>
            <person name="Stieglmeier M."/>
            <person name="Klingl A."/>
            <person name="Woyke T."/>
            <person name="Ryan C.M."/>
            <person name="Banfield J.F."/>
        </authorList>
    </citation>
    <scope>NUCLEOTIDE SEQUENCE [LARGE SCALE GENOMIC DNA]</scope>
</reference>
<feature type="transmembrane region" description="Helical" evidence="1">
    <location>
        <begin position="53"/>
        <end position="71"/>
    </location>
</feature>
<comment type="caution">
    <text evidence="2">The sequence shown here is derived from an EMBL/GenBank/DDBJ whole genome shotgun (WGS) entry which is preliminary data.</text>
</comment>
<organism evidence="2 3">
    <name type="scientific">Candidatus Falkowbacteria bacterium CG10_big_fil_rev_8_21_14_0_10_39_11</name>
    <dbReference type="NCBI Taxonomy" id="1974565"/>
    <lineage>
        <taxon>Bacteria</taxon>
        <taxon>Candidatus Falkowiibacteriota</taxon>
    </lineage>
</organism>
<keyword evidence="1" id="KW-1133">Transmembrane helix</keyword>
<dbReference type="AlphaFoldDB" id="A0A2H0V657"/>